<dbReference type="Proteomes" id="UP000326924">
    <property type="component" value="Unassembled WGS sequence"/>
</dbReference>
<accession>A0A5J5EM43</accession>
<keyword evidence="3" id="KW-1185">Reference proteome</keyword>
<reference evidence="2 3" key="1">
    <citation type="submission" date="2019-09" db="EMBL/GenBank/DDBJ databases">
        <title>Draft genome of the ectomycorrhizal ascomycete Sphaerosporella brunnea.</title>
        <authorList>
            <consortium name="DOE Joint Genome Institute"/>
            <person name="Benucci G.M."/>
            <person name="Marozzi G."/>
            <person name="Antonielli L."/>
            <person name="Sanchez S."/>
            <person name="Marco P."/>
            <person name="Wang X."/>
            <person name="Falini L.B."/>
            <person name="Barry K."/>
            <person name="Haridas S."/>
            <person name="Lipzen A."/>
            <person name="Labutti K."/>
            <person name="Grigoriev I.V."/>
            <person name="Murat C."/>
            <person name="Martin F."/>
            <person name="Albertini E."/>
            <person name="Donnini D."/>
            <person name="Bonito G."/>
        </authorList>
    </citation>
    <scope>NUCLEOTIDE SEQUENCE [LARGE SCALE GENOMIC DNA]</scope>
    <source>
        <strain evidence="2 3">Sb_GMNB300</strain>
    </source>
</reference>
<feature type="region of interest" description="Disordered" evidence="1">
    <location>
        <begin position="19"/>
        <end position="58"/>
    </location>
</feature>
<proteinExistence type="predicted"/>
<evidence type="ECO:0000313" key="3">
    <source>
        <dbReference type="Proteomes" id="UP000326924"/>
    </source>
</evidence>
<dbReference type="AlphaFoldDB" id="A0A5J5EM43"/>
<sequence>MSLLETQIRWPETAKTWEPTTGCCSRRSSRCPRHTRPHNAGLPPQLPPNGPAPPGSHQPPAPIEIRVLLFRRGANRPTAYAGEFRFVVHAGLTWMDLARPCGELYGIPPNQLAGVVWQFDHRLVGDANERFNLRCEVAAGGNNCGELERLLWRFATCAPALQSIGIRKWGKSFFFSTLGQGRRPVVQGSLRVGFCIDHCSVLRH</sequence>
<dbReference type="EMBL" id="VXIS01000221">
    <property type="protein sequence ID" value="KAA8896224.1"/>
    <property type="molecule type" value="Genomic_DNA"/>
</dbReference>
<organism evidence="2 3">
    <name type="scientific">Sphaerosporella brunnea</name>
    <dbReference type="NCBI Taxonomy" id="1250544"/>
    <lineage>
        <taxon>Eukaryota</taxon>
        <taxon>Fungi</taxon>
        <taxon>Dikarya</taxon>
        <taxon>Ascomycota</taxon>
        <taxon>Pezizomycotina</taxon>
        <taxon>Pezizomycetes</taxon>
        <taxon>Pezizales</taxon>
        <taxon>Pyronemataceae</taxon>
        <taxon>Sphaerosporella</taxon>
    </lineage>
</organism>
<protein>
    <submittedName>
        <fullName evidence="2">Uncharacterized protein</fullName>
    </submittedName>
</protein>
<dbReference type="InParanoid" id="A0A5J5EM43"/>
<evidence type="ECO:0000256" key="1">
    <source>
        <dbReference type="SAM" id="MobiDB-lite"/>
    </source>
</evidence>
<feature type="compositionally biased region" description="Basic residues" evidence="1">
    <location>
        <begin position="27"/>
        <end position="37"/>
    </location>
</feature>
<evidence type="ECO:0000313" key="2">
    <source>
        <dbReference type="EMBL" id="KAA8896224.1"/>
    </source>
</evidence>
<name>A0A5J5EM43_9PEZI</name>
<comment type="caution">
    <text evidence="2">The sequence shown here is derived from an EMBL/GenBank/DDBJ whole genome shotgun (WGS) entry which is preliminary data.</text>
</comment>
<feature type="compositionally biased region" description="Pro residues" evidence="1">
    <location>
        <begin position="44"/>
        <end position="58"/>
    </location>
</feature>
<gene>
    <name evidence="2" type="ORF">FN846DRAFT_965753</name>
</gene>